<protein>
    <submittedName>
        <fullName evidence="1">Uncharacterized protein</fullName>
    </submittedName>
</protein>
<dbReference type="EMBL" id="QMFY01000002">
    <property type="protein sequence ID" value="RAW02018.1"/>
    <property type="molecule type" value="Genomic_DNA"/>
</dbReference>
<comment type="caution">
    <text evidence="1">The sequence shown here is derived from an EMBL/GenBank/DDBJ whole genome shotgun (WGS) entry which is preliminary data.</text>
</comment>
<dbReference type="AlphaFoldDB" id="A0A364Y4U6"/>
<evidence type="ECO:0000313" key="1">
    <source>
        <dbReference type="EMBL" id="RAW02018.1"/>
    </source>
</evidence>
<dbReference type="RefSeq" id="WP_112745843.1">
    <property type="nucleotide sequence ID" value="NZ_QMFY01000002.1"/>
</dbReference>
<sequence length="98" mass="11555">MRYGQLQYYNDELNQWFRIVTFQKNVMDESIRQLNVILTFPIVSIPTYKIGNSLVDRLNSEKKNVDFFHKISAIRQSVFGKQFPLATTKHSSVTNKRI</sequence>
<dbReference type="Proteomes" id="UP000251889">
    <property type="component" value="Unassembled WGS sequence"/>
</dbReference>
<proteinExistence type="predicted"/>
<reference evidence="1 2" key="1">
    <citation type="submission" date="2018-06" db="EMBL/GenBank/DDBJ databases">
        <title>Chryseolinea flavus sp. nov., a member of the phylum Bacteroidetes isolated from soil.</title>
        <authorList>
            <person name="Li Y."/>
            <person name="Wang J."/>
        </authorList>
    </citation>
    <scope>NUCLEOTIDE SEQUENCE [LARGE SCALE GENOMIC DNA]</scope>
    <source>
        <strain evidence="1 2">SDU1-6</strain>
    </source>
</reference>
<name>A0A364Y4U6_9BACT</name>
<evidence type="ECO:0000313" key="2">
    <source>
        <dbReference type="Proteomes" id="UP000251889"/>
    </source>
</evidence>
<organism evidence="1 2">
    <name type="scientific">Pseudochryseolinea flava</name>
    <dbReference type="NCBI Taxonomy" id="2059302"/>
    <lineage>
        <taxon>Bacteria</taxon>
        <taxon>Pseudomonadati</taxon>
        <taxon>Bacteroidota</taxon>
        <taxon>Cytophagia</taxon>
        <taxon>Cytophagales</taxon>
        <taxon>Fulvivirgaceae</taxon>
        <taxon>Pseudochryseolinea</taxon>
    </lineage>
</organism>
<accession>A0A364Y4U6</accession>
<keyword evidence="2" id="KW-1185">Reference proteome</keyword>
<gene>
    <name evidence="1" type="ORF">DQQ10_05535</name>
</gene>